<protein>
    <submittedName>
        <fullName evidence="2">Uncharacterized protein</fullName>
    </submittedName>
</protein>
<dbReference type="AlphaFoldDB" id="C0P2M4"/>
<evidence type="ECO:0000313" key="2">
    <source>
        <dbReference type="EMBL" id="ACN27240.1"/>
    </source>
</evidence>
<reference evidence="2" key="1">
    <citation type="journal article" date="2009" name="PLoS Genet.">
        <title>Sequencing, mapping, and analysis of 27,455 maize full-length cDNAs.</title>
        <authorList>
            <person name="Soderlund C."/>
            <person name="Descour A."/>
            <person name="Kudrna D."/>
            <person name="Bomhoff M."/>
            <person name="Boyd L."/>
            <person name="Currie J."/>
            <person name="Angelova A."/>
            <person name="Collura K."/>
            <person name="Wissotski M."/>
            <person name="Ashley E."/>
            <person name="Morrow D."/>
            <person name="Fernandes J."/>
            <person name="Walbot V."/>
            <person name="Yu Y."/>
        </authorList>
    </citation>
    <scope>NUCLEOTIDE SEQUENCE</scope>
    <source>
        <strain evidence="2">B73</strain>
    </source>
</reference>
<evidence type="ECO:0000256" key="1">
    <source>
        <dbReference type="SAM" id="MobiDB-lite"/>
    </source>
</evidence>
<accession>C0P2M4</accession>
<organism evidence="2">
    <name type="scientific">Zea mays</name>
    <name type="common">Maize</name>
    <dbReference type="NCBI Taxonomy" id="4577"/>
    <lineage>
        <taxon>Eukaryota</taxon>
        <taxon>Viridiplantae</taxon>
        <taxon>Streptophyta</taxon>
        <taxon>Embryophyta</taxon>
        <taxon>Tracheophyta</taxon>
        <taxon>Spermatophyta</taxon>
        <taxon>Magnoliopsida</taxon>
        <taxon>Liliopsida</taxon>
        <taxon>Poales</taxon>
        <taxon>Poaceae</taxon>
        <taxon>PACMAD clade</taxon>
        <taxon>Panicoideae</taxon>
        <taxon>Andropogonodae</taxon>
        <taxon>Andropogoneae</taxon>
        <taxon>Tripsacinae</taxon>
        <taxon>Zea</taxon>
    </lineage>
</organism>
<sequence length="101" mass="11048">MSSAPPHVRSCSKDSCTSPASLGGDHHRSMDLGEWRSRIYSTGVDEVCFPVLEKRRRNRSSCTAESSPPSRKGITPLHPRSLNRSGLSLHVHVSLCSLGSY</sequence>
<dbReference type="EMBL" id="BT062543">
    <property type="protein sequence ID" value="ACN27240.1"/>
    <property type="molecule type" value="mRNA"/>
</dbReference>
<proteinExistence type="evidence at transcript level"/>
<feature type="region of interest" description="Disordered" evidence="1">
    <location>
        <begin position="1"/>
        <end position="29"/>
    </location>
</feature>
<name>C0P2M4_MAIZE</name>
<feature type="region of interest" description="Disordered" evidence="1">
    <location>
        <begin position="56"/>
        <end position="82"/>
    </location>
</feature>
<feature type="compositionally biased region" description="Polar residues" evidence="1">
    <location>
        <begin position="60"/>
        <end position="69"/>
    </location>
</feature>